<proteinExistence type="predicted"/>
<dbReference type="InterPro" id="IPR037275">
    <property type="entry name" value="Znf_CTCHY_sf"/>
</dbReference>
<evidence type="ECO:0000259" key="8">
    <source>
        <dbReference type="PROSITE" id="PS51270"/>
    </source>
</evidence>
<dbReference type="InterPro" id="IPR008913">
    <property type="entry name" value="Znf_CHY"/>
</dbReference>
<dbReference type="PROSITE" id="PS51266">
    <property type="entry name" value="ZF_CHY"/>
    <property type="match status" value="1"/>
</dbReference>
<evidence type="ECO:0000259" key="6">
    <source>
        <dbReference type="PROSITE" id="PS50089"/>
    </source>
</evidence>
<feature type="transmembrane region" description="Helical" evidence="5">
    <location>
        <begin position="1129"/>
        <end position="1155"/>
    </location>
</feature>
<sequence length="1168" mass="132241">MAMLLMGSQHGDMVDYSSSSKANSPLSVILFIHKAICNELDVLHQLAMGYAMGQHAAFSERFRFLQSIYDNYLNAKDEVIFAAVDTRVKNIAPTYFLQHVGERSLLDNLSKLQSFSIQNEETFSRELALLTGALQTLVGQGLAKEEEQVFPLLNQNFSVEEQASLVWKLLCSIPTSVVAKFLPWLSSSISPDKYQDLHKCLSKIVPEEKLLQQVIFSWMEGKDSPASMISPKKDGAYSVSEFTGEHPIDTVMLWHNAIKRELNEILEEAKKIHISEAYDLSVFSDKLHFIAEICIFHSVAESKVIYPAVYGKNLSFQEHSKEEGVFNQFRCLIESIQKAGTISSSVAELNSKICSHADQIMETLKRHFHDEEVQVLPLVRKHISITRQRELLHQILCVMPLRLIESALPWMVNSMTANEARNFVENMQLAAPASDIALVQLFCDWASKPFNDSFCSSAIGCCYVKRFGNHDEEFGQSSHTCASVVSTRDICCAEYQESNASNSHGSCCNPCPGLNINNLGVSSFSMVKSSSSLHLNSNAPYHSVWETYNSFSATGLTEQPIDVVFQVHKAIRHDLEYLDNESQRLSNCDEIFLQQFIGCFCLLWGLYKAHSDADDYIVYPALESRDALHNVSHSYTLDHKQEEQAFQNISGVLFELSHLHASTIGFSSTQCSESTDRVEKYYELAISVHVMFKSLRMMVDQHMSREELELWPLFGKHFSVEEQNKMVGFILGTTGAEVLKSMLPWVTSALTADEQSKMMNNFKQVTKNTMFNEWLTECWKETSFSTSQTGKLETRISPKGSLRRIDHTFKSCKKNDLKNLMTSYWMAAQQSFPQALAEDRFDGDDSVGQSPEFRDPEKRVYGCKHYKRNCKLHAACCGRLFTCRYCHDMSSDHTIDWKATTEMMCMQCLNIQPVGPICSTPSCNGFPMAKSYCSTCKLFDDDRNVYHCPFCNLCRVGKGLGIDYFHCMTCNCCLGIGLVNHKCREKCLETNCPICNEFLFTSTASIRALPCGHFMHSACLEACSQSHYSCLVCSKSLGNTTMASAQSSILVGGDETMEFSNCDRRAQMKTSWTNTNPEGRFIGRAWFWVNMLYHSVLRFELHNVKHPRFLQGLKRGLENAVAGQKTKDRFLMCCLALCVLVLFCVLSAVLILLWFKALGRNKYNIFMW</sequence>
<feature type="domain" description="CHY-type" evidence="7">
    <location>
        <begin position="856"/>
        <end position="925"/>
    </location>
</feature>
<keyword evidence="5" id="KW-1133">Transmembrane helix</keyword>
<keyword evidence="3" id="KW-0862">Zinc</keyword>
<dbReference type="RefSeq" id="XP_008231987.1">
    <property type="nucleotide sequence ID" value="XM_008233765.1"/>
</dbReference>
<dbReference type="SUPFAM" id="SSF161245">
    <property type="entry name" value="Zinc hairpin stack"/>
    <property type="match status" value="1"/>
</dbReference>
<dbReference type="PROSITE" id="PS50089">
    <property type="entry name" value="ZF_RING_2"/>
    <property type="match status" value="1"/>
</dbReference>
<name>A0ABM0NZ25_PRUMU</name>
<dbReference type="InterPro" id="IPR017921">
    <property type="entry name" value="Znf_CTCHY"/>
</dbReference>
<evidence type="ECO:0000256" key="2">
    <source>
        <dbReference type="ARBA" id="ARBA00022771"/>
    </source>
</evidence>
<evidence type="ECO:0000259" key="7">
    <source>
        <dbReference type="PROSITE" id="PS51266"/>
    </source>
</evidence>
<organism evidence="9 10">
    <name type="scientific">Prunus mume</name>
    <name type="common">Japanese apricot</name>
    <name type="synonym">Armeniaca mume</name>
    <dbReference type="NCBI Taxonomy" id="102107"/>
    <lineage>
        <taxon>Eukaryota</taxon>
        <taxon>Viridiplantae</taxon>
        <taxon>Streptophyta</taxon>
        <taxon>Embryophyta</taxon>
        <taxon>Tracheophyta</taxon>
        <taxon>Spermatophyta</taxon>
        <taxon>Magnoliopsida</taxon>
        <taxon>eudicotyledons</taxon>
        <taxon>Gunneridae</taxon>
        <taxon>Pentapetalae</taxon>
        <taxon>rosids</taxon>
        <taxon>fabids</taxon>
        <taxon>Rosales</taxon>
        <taxon>Rosaceae</taxon>
        <taxon>Amygdaloideae</taxon>
        <taxon>Amygdaleae</taxon>
        <taxon>Prunus</taxon>
    </lineage>
</organism>
<evidence type="ECO:0000313" key="9">
    <source>
        <dbReference type="Proteomes" id="UP000694861"/>
    </source>
</evidence>
<keyword evidence="5" id="KW-0812">Transmembrane</keyword>
<dbReference type="Gene3D" id="1.20.120.520">
    <property type="entry name" value="nmb1532 protein domain like"/>
    <property type="match status" value="3"/>
</dbReference>
<keyword evidence="5" id="KW-0472">Membrane</keyword>
<evidence type="ECO:0000313" key="10">
    <source>
        <dbReference type="RefSeq" id="XP_008231987.1"/>
    </source>
</evidence>
<keyword evidence="1" id="KW-0479">Metal-binding</keyword>
<reference evidence="9" key="1">
    <citation type="journal article" date="2012" name="Nat. Commun.">
        <title>The genome of Prunus mume.</title>
        <authorList>
            <person name="Zhang Q."/>
            <person name="Chen W."/>
            <person name="Sun L."/>
            <person name="Zhao F."/>
            <person name="Huang B."/>
            <person name="Yang W."/>
            <person name="Tao Y."/>
            <person name="Wang J."/>
            <person name="Yuan Z."/>
            <person name="Fan G."/>
            <person name="Xing Z."/>
            <person name="Han C."/>
            <person name="Pan H."/>
            <person name="Zhong X."/>
            <person name="Shi W."/>
            <person name="Liang X."/>
            <person name="Du D."/>
            <person name="Sun F."/>
            <person name="Xu Z."/>
            <person name="Hao R."/>
            <person name="Lv T."/>
            <person name="Lv Y."/>
            <person name="Zheng Z."/>
            <person name="Sun M."/>
            <person name="Luo L."/>
            <person name="Cai M."/>
            <person name="Gao Y."/>
            <person name="Wang J."/>
            <person name="Yin Y."/>
            <person name="Xu X."/>
            <person name="Cheng T."/>
            <person name="Wang J."/>
        </authorList>
    </citation>
    <scope>NUCLEOTIDE SEQUENCE [LARGE SCALE GENOMIC DNA]</scope>
</reference>
<feature type="domain" description="CTCHY-type" evidence="8">
    <location>
        <begin position="928"/>
        <end position="991"/>
    </location>
</feature>
<dbReference type="InterPro" id="IPR013083">
    <property type="entry name" value="Znf_RING/FYVE/PHD"/>
</dbReference>
<dbReference type="PANTHER" id="PTHR21319:SF61">
    <property type="entry name" value="ZINC FINGER PROTEIN BRUTUS"/>
    <property type="match status" value="1"/>
</dbReference>
<evidence type="ECO:0000256" key="3">
    <source>
        <dbReference type="ARBA" id="ARBA00022833"/>
    </source>
</evidence>
<protein>
    <submittedName>
        <fullName evidence="10">Uncharacterized protein LOC103331157</fullName>
    </submittedName>
</protein>
<dbReference type="SUPFAM" id="SSF161219">
    <property type="entry name" value="CHY zinc finger-like"/>
    <property type="match status" value="1"/>
</dbReference>
<reference evidence="10" key="2">
    <citation type="submission" date="2025-08" db="UniProtKB">
        <authorList>
            <consortium name="RefSeq"/>
        </authorList>
    </citation>
    <scope>IDENTIFICATION</scope>
</reference>
<evidence type="ECO:0000256" key="4">
    <source>
        <dbReference type="PROSITE-ProRule" id="PRU00601"/>
    </source>
</evidence>
<dbReference type="PROSITE" id="PS51270">
    <property type="entry name" value="ZF_CTCHY"/>
    <property type="match status" value="1"/>
</dbReference>
<gene>
    <name evidence="10" type="primary">LOC103331157</name>
</gene>
<dbReference type="CDD" id="cd16464">
    <property type="entry name" value="RING-H2_Pirh2-like"/>
    <property type="match status" value="1"/>
</dbReference>
<evidence type="ECO:0000256" key="1">
    <source>
        <dbReference type="ARBA" id="ARBA00022723"/>
    </source>
</evidence>
<dbReference type="PANTHER" id="PTHR21319">
    <property type="entry name" value="RING FINGER AND CHY ZINC FINGER DOMAIN-CONTAINING PROTEIN 1"/>
    <property type="match status" value="1"/>
</dbReference>
<accession>A0ABM0NZ25</accession>
<evidence type="ECO:0000256" key="5">
    <source>
        <dbReference type="SAM" id="Phobius"/>
    </source>
</evidence>
<feature type="domain" description="RING-type" evidence="6">
    <location>
        <begin position="992"/>
        <end position="1034"/>
    </location>
</feature>
<dbReference type="SMART" id="SM00184">
    <property type="entry name" value="RING"/>
    <property type="match status" value="1"/>
</dbReference>
<dbReference type="InterPro" id="IPR001841">
    <property type="entry name" value="Znf_RING"/>
</dbReference>
<keyword evidence="9" id="KW-1185">Reference proteome</keyword>
<dbReference type="InterPro" id="IPR037274">
    <property type="entry name" value="Znf_CHY_sf"/>
</dbReference>
<dbReference type="Proteomes" id="UP000694861">
    <property type="component" value="Linkage group LG5"/>
</dbReference>
<keyword evidence="2 4" id="KW-0863">Zinc-finger</keyword>
<dbReference type="Pfam" id="PF05495">
    <property type="entry name" value="zf-CHY"/>
    <property type="match status" value="1"/>
</dbReference>
<dbReference type="GeneID" id="103331157"/>
<dbReference type="Pfam" id="PF13639">
    <property type="entry name" value="zf-RING_2"/>
    <property type="match status" value="1"/>
</dbReference>
<dbReference type="SUPFAM" id="SSF57850">
    <property type="entry name" value="RING/U-box"/>
    <property type="match status" value="1"/>
</dbReference>
<dbReference type="Gene3D" id="3.30.40.10">
    <property type="entry name" value="Zinc/RING finger domain, C3HC4 (zinc finger)"/>
    <property type="match status" value="1"/>
</dbReference>
<dbReference type="CDD" id="cd12108">
    <property type="entry name" value="Hr-like"/>
    <property type="match status" value="3"/>
</dbReference>